<dbReference type="Gene3D" id="3.10.490.20">
    <property type="match status" value="1"/>
</dbReference>
<feature type="domain" description="Dynein heavy chain AAA module D4" evidence="20">
    <location>
        <begin position="2328"/>
        <end position="2591"/>
    </location>
</feature>
<evidence type="ECO:0000259" key="24">
    <source>
        <dbReference type="Pfam" id="PF18198"/>
    </source>
</evidence>
<dbReference type="FunFam" id="3.20.180.20:FF:000001">
    <property type="entry name" value="Dynein axonemal heavy chain 5"/>
    <property type="match status" value="1"/>
</dbReference>
<evidence type="ECO:0000256" key="5">
    <source>
        <dbReference type="ARBA" id="ARBA00022737"/>
    </source>
</evidence>
<dbReference type="FunFam" id="3.40.50.300:FF:000063">
    <property type="entry name" value="dynein heavy chain 6, axonemal"/>
    <property type="match status" value="1"/>
</dbReference>
<proteinExistence type="inferred from homology"/>
<evidence type="ECO:0000313" key="26">
    <source>
        <dbReference type="EMBL" id="CAG9310992.1"/>
    </source>
</evidence>
<dbReference type="PANTHER" id="PTHR22878">
    <property type="entry name" value="DYNEIN HEAVY CHAIN 6, AXONEMAL-LIKE-RELATED"/>
    <property type="match status" value="1"/>
</dbReference>
<dbReference type="InterPro" id="IPR041589">
    <property type="entry name" value="DNAH3_AAA_lid_1"/>
</dbReference>
<dbReference type="Gene3D" id="6.10.140.1060">
    <property type="match status" value="1"/>
</dbReference>
<dbReference type="FunFam" id="1.10.8.720:FF:000001">
    <property type="entry name" value="dynein heavy chain 7, axonemal"/>
    <property type="match status" value="1"/>
</dbReference>
<dbReference type="FunFam" id="1.20.920.30:FF:000005">
    <property type="entry name" value="Dynein, axonemal, heavy chain 2"/>
    <property type="match status" value="1"/>
</dbReference>
<dbReference type="InterPro" id="IPR013602">
    <property type="entry name" value="Dynein_heavy_linker"/>
</dbReference>
<evidence type="ECO:0000259" key="22">
    <source>
        <dbReference type="Pfam" id="PF17852"/>
    </source>
</evidence>
<dbReference type="EMBL" id="CAJZBQ010000003">
    <property type="protein sequence ID" value="CAG9310992.1"/>
    <property type="molecule type" value="Genomic_DNA"/>
</dbReference>
<keyword evidence="5" id="KW-0677">Repeat</keyword>
<dbReference type="InterPro" id="IPR042222">
    <property type="entry name" value="Dynein_2_N"/>
</dbReference>
<dbReference type="FunFam" id="1.10.8.1220:FF:000001">
    <property type="entry name" value="Dynein axonemal heavy chain 5"/>
    <property type="match status" value="1"/>
</dbReference>
<dbReference type="GO" id="GO:0051959">
    <property type="term" value="F:dynein light intermediate chain binding"/>
    <property type="evidence" value="ECO:0007669"/>
    <property type="project" value="InterPro"/>
</dbReference>
<evidence type="ECO:0000259" key="25">
    <source>
        <dbReference type="Pfam" id="PF18199"/>
    </source>
</evidence>
<dbReference type="GO" id="GO:0045505">
    <property type="term" value="F:dynein intermediate chain binding"/>
    <property type="evidence" value="ECO:0007669"/>
    <property type="project" value="InterPro"/>
</dbReference>
<evidence type="ECO:0000256" key="14">
    <source>
        <dbReference type="SAM" id="Coils"/>
    </source>
</evidence>
<dbReference type="Pfam" id="PF12781">
    <property type="entry name" value="AAA_9"/>
    <property type="match status" value="1"/>
</dbReference>
<organism evidence="26 27">
    <name type="scientific">Blepharisma stoltei</name>
    <dbReference type="NCBI Taxonomy" id="1481888"/>
    <lineage>
        <taxon>Eukaryota</taxon>
        <taxon>Sar</taxon>
        <taxon>Alveolata</taxon>
        <taxon>Ciliophora</taxon>
        <taxon>Postciliodesmatophora</taxon>
        <taxon>Heterotrichea</taxon>
        <taxon>Heterotrichida</taxon>
        <taxon>Blepharismidae</taxon>
        <taxon>Blepharisma</taxon>
    </lineage>
</organism>
<dbReference type="Gene3D" id="1.10.472.130">
    <property type="match status" value="1"/>
</dbReference>
<evidence type="ECO:0000259" key="16">
    <source>
        <dbReference type="Pfam" id="PF03028"/>
    </source>
</evidence>
<keyword evidence="10" id="KW-0969">Cilium</keyword>
<dbReference type="Pfam" id="PF03028">
    <property type="entry name" value="Dynein_heavy"/>
    <property type="match status" value="1"/>
</dbReference>
<evidence type="ECO:0000259" key="17">
    <source>
        <dbReference type="Pfam" id="PF08393"/>
    </source>
</evidence>
<evidence type="ECO:0000259" key="20">
    <source>
        <dbReference type="Pfam" id="PF12780"/>
    </source>
</evidence>
<accession>A0AAU9IBX9</accession>
<gene>
    <name evidence="26" type="ORF">BSTOLATCC_MIC2702</name>
</gene>
<feature type="domain" description="Dynein heavy chain coiled coil stalk" evidence="19">
    <location>
        <begin position="2605"/>
        <end position="2935"/>
    </location>
</feature>
<dbReference type="FunFam" id="3.40.50.300:FF:000362">
    <property type="entry name" value="Dynein, axonemal, heavy chain 6"/>
    <property type="match status" value="1"/>
</dbReference>
<dbReference type="Gene3D" id="1.10.8.720">
    <property type="entry name" value="Region D6 of dynein motor"/>
    <property type="match status" value="1"/>
</dbReference>
<dbReference type="InterPro" id="IPR041466">
    <property type="entry name" value="Dynein_AAA5_ext"/>
</dbReference>
<evidence type="ECO:0000256" key="1">
    <source>
        <dbReference type="ARBA" id="ARBA00004430"/>
    </source>
</evidence>
<dbReference type="PANTHER" id="PTHR22878:SF68">
    <property type="entry name" value="DYNEIN HEAVY CHAIN 6, AXONEMAL-LIKE"/>
    <property type="match status" value="1"/>
</dbReference>
<comment type="subcellular location">
    <subcellularLocation>
        <location evidence="1">Cytoplasm</location>
        <location evidence="1">Cytoskeleton</location>
        <location evidence="1">Cilium axoneme</location>
    </subcellularLocation>
</comment>
<dbReference type="InterPro" id="IPR026983">
    <property type="entry name" value="DHC"/>
</dbReference>
<reference evidence="26" key="1">
    <citation type="submission" date="2021-09" db="EMBL/GenBank/DDBJ databases">
        <authorList>
            <consortium name="AG Swart"/>
            <person name="Singh M."/>
            <person name="Singh A."/>
            <person name="Seah K."/>
            <person name="Emmerich C."/>
        </authorList>
    </citation>
    <scope>NUCLEOTIDE SEQUENCE</scope>
    <source>
        <strain evidence="26">ATCC30299</strain>
    </source>
</reference>
<dbReference type="GO" id="GO:0005524">
    <property type="term" value="F:ATP binding"/>
    <property type="evidence" value="ECO:0007669"/>
    <property type="project" value="UniProtKB-KW"/>
</dbReference>
<sequence>MEEDLRRKLADRLRPQDKFGNKGIARNASNTALQLSKPKPSLVPRLQSLNAQSTTNLRKPKTLEPLSPFLKGSVFSPAMTLMTKGGSMVFTEETKRLGILSDETRKIEPLLSSTKSFKIKNLPPLKTGNRKKHVHGDARPLKEEEMLTNEVAENPTPYDFIQVIKSDPELMEDFWYCNRKGDSYDFELVPFKKKNPNEYLTISSRGVTHFIKGEAYFLSLEEWEREYKLYQRLKEIKFFKQYKKWKNFSLWKNLRRRNMMTERAQYLEHELFILDNKLRDPLLNVRHQSWKILRFDLLDLNFDNVRTLEEFNAAQDSKRIAVGDELEDLETNIKNLVAISCKESLEAFRRENKTTVNDEEGRKGPEEDADPFLVGDISNKQMPYTQEAIIRTHYKRLAKFIRLCDYQIIDAKMSLSVQSTQKVLKVVNFDYGQKDKKFIGQRRQHSPLLVINSDFELREIFYEPDNEAVKIAIDDAILRGLTMLLNNYMLVSVPEFERYTKALDEFEEKPVEEEFDLLQMVVNDEMIKKIGSDIKDGIDISFATLVNFSQHLLPNLDIYIENSRMDIEKYRDAEIEEIKHAIDEYKRQIHDFKTMKEEEDVGIFQLHVLNIKRKLIPSPKHCLQKIEELLPEIALDSAMKLTKTLGEYNNNIKGIPKKVEEYINVVKHMKVIEDSLQDITNRVNDLKDLMQLMEAYSIRFTDLNKRKYNETLTQLDSLRTKMQAFYERGENDKTKFTRMLRESAHSVEKRNNDIKELLKNENFANKDANKQENIAFLADIGEKVVNLVQDTKDFRNYYLELEMEPKEYPEVEDTFKDWKNKNEMWKALDEWEKKIVIWSNTPFCKIDVEVISKEVDGYDKIAKKCKSLEDQGNYVPQVLKSYVDVLKDTMPIVSDLRFKGLEERHWEQIRKVIGIDIDIKDETFTLRKLLDIKVNNMREEIAEIALRARKEEEIQNQLSEIVSGWDNIEFHVEKVEENYIFKEVDEIMVKLEDSQAGLSTLISNRFVGPMFEKVDYWNKVFKVFAATLDEWLLCQKQWGELDKIFRSGDIAKKLNKSHKAFLTIDTFFKERMKKVWDSPNALKAATEEGLLKSLQDTNKNLEKLQKKIEEHLDKQRVNFPRFFFLSNDELLIILSNSQNAREIQTHLKSMFENIYELEFEEDKAESFTGLISAEKETLTLHSKIKSKGNPDEWLKTLETQMSESLRRYIREAIKKYGDLSRKDFILSTDLVSQVILCTAMIMWTWSTEENLSGKSDVSESLTDWHDVINGYLEELTNLVREELTLAMRRRIVALVTQDVHNRDTIEMLKDEEVTSASDFRWQKHLRYYWADFEEKFKISQLNADLEYGFEFMGATTRLVITPLTDRCWMTITGAMKINLGSAPAGPAGTGKTESVKDLAKAMGKYCIVFNCSEQITYQMMEKLFMGLCYTGSWSCLDEFNRIDIEVLSVIAQQLRIIKQSKDDNKPEFFFEDKKVLLRIETGVFITMNPSYAGRTELPDNLKVLFRPVSMMVPDYTLIAEIMLYAEGFKNAKHLSGKMTKLYKLASEQLSQQDHYDFGMRAVKSVLNMAGSLKRKEPHLTEDIILIRAMKDSNVPKFLKEDLVLFNAIVQDLFPDVDIPNVDYGELEAAIRECIDKERLQPIDTFVNKVIQLFETFEVRFGVMIVGPATAGKSICYKILAQALTLLRMKNSRNQSYQKVQFQILNPKAISMGELYGEYNEVTFDWKDGLASSIMREFAKKEELTRRWVVFDGPVDSLWIENMNTVLDDNMMLCLANQERIKLKPEMRMLFEVADLSSASPATVSRCGMVYMNIEAVGWKALIQTWITKELSEWQPEQRDHLVTLISTYMGKALSIVQRLSEPIPTMTNSLINSFCNLLKAVAQFDRNPRFNDNIEQFKKYLDKIFVFCLTWSIGGALDTNSMVKFDSAISSDLNVDLPKGSLYDSCVVSNKIQGDYKQWDSMKNEFVYNPDVSYFQLLVPTKDTIRFEHLLKYNISIQHPVFITGYTGVGKSVIITNTLTSMKETDNMYPIFITFSAQTSSLYTQNSIVTKLDAKRKDLLGGPGTKKVALLIDDVNMPAVEKFGAQPPIELLRQFCDQGFIYDREKKFPLRIVDTTLICCAAPPEGGRNKLTQRFTRHFHVLCIPHTSEENMITIFKTICDGFYSKGWKSEVIAIVPQIVSATIHIYQQISVELLPTPAKSHYLFNLRDVSKVFQGILMGKPRSLNNPDSVIFLWVHEAMRVFHDRLINKQDKRWFTEMVTKILGQHFRLALTHDQVFVEKTIIFADFLKGDLAMDEREYEMVGSTQILMRRVNEFLDEYNSVGTHEMKLVFFNDAIEHLSRLCRILRQQRGNAMLIGVGGCGKQSLTKLAAFMCHCEFFQIQVTKDYKLASFREDLKKLFVAAGGVIPKPSVFLLTDTQIISESFLEDINNILNSGEVPNLFTKEELDPIEQDLRIVAEKEKVFENVYNFFIQRVRENLHIVLCMSPVGDALRVRMRMFPSLVNCCTIDWVDPWPNDALLSVSESKFQDLSIDFLPRDESLKVKAALARLCVDVHQSVIEMADEFYQILNRKVYITPKSYIDLISGYFKLLEEKQKELSGARQRYRNGVDQLIKTNLDVQEMQKTLVNLAPVLEVNKKECEELGKKLEVDTVQANKVREIVEDEEREVNMKTQEIKVLQEDAEADLNQAMPILEEAIRALGNINTKDIAEIRTFANPPKLVVFTLEAIAILLEAQTSWESIRKILQNNFLDTLIKFPKDSIKPVTLKKLKNKIASLPDFTPEKVGGQNVASKSLCEWVYAIVNYAQVSKEVEPKRKRLEELNKTLAEAVANLADTQNRLRVEQEKVAGLEAKFKAVLDEQISLDNEIQTTNLRLSRASVLTEGLKDEHQRWKISVDRLTEKLRNILGDIYLSAACINYYGPFSGLYRNKLVAFWMSKCQELGIPFSSNFDLIDVMGDPLVIREWNIATLPTDSVSVSNAILVTRSERWPLMIDPQEQANRWIRKMEESKGLKLIKQTDKDFERSLKACLRDGVPMLIEDVGETLNPLLDPVLNKHLVEQSPGRFTLRMGETDIDYDMNFKLYIITKLSNPHYLPEISIRVSLINFTVTMKGLEEQLLGDVVRKEEPKIEIEQNKLVKDIGDGQRELKNFETLILQSLSATEGNILDDAKLIARLETAKKSSDLINKRMITAENTKKENEAARAKYQKVARRGSILYFVIADLANIDPMYQYSLSYFSKFFNSIIDQAPTNPDAQVRIEILINAITEVIYSNICRGLFNAHKLIFSFLLAAQIQRDAGLIKDAEWAILLRGVSMVPADFRRTPKPDIAGVTEKSWNFIVFLQNVSEAFMEPFVGEDIRNNRKEWHTWIHSKEPQKEPLPGRYNNLSIFHKMLLIKAFREEKIIYMVSEFISHVLGPKFVQVTPTSMEEVYVETTKRTPIIFILSQGADPMSMITRLARDRKFLDRIDPISLGKGQDEKARKAIEKGLREGKWVILQNCHLAKSWMPDLEKQIENFDDPKTVIHEEFRIFLTSMPCNYFPIPVLQNGVKVTIEPPKGIKSNLLRSMTLMTDEKIAESNKPETWQKLIFSLCLFHAVIQERRKFGPLGWNIRYEFNESDLETSIRVIENFLNEQEVVPWEAIKFVTGEINYGGRVTDDLDRRCLMSTLSYFIKPEVLEDAFKFSESGIYAIPSESTVQAYKDYVMNLPITDEPEIFGMHENANITFQQQESSSVLNAALLIQPKEKGKSSMGKTPDEMVDELAAKFLEELPKILMKSEAGSHTFVVENGLMEAMATFLGQEMERFNRLLNRCKTSLEDLRKAIQGLVLMSDDLDRMYNAMNNNLIPELWNRVAYPSLKPLASWFTDLKERVSFIRKWLIHGKPESYWLSSFFFPQGFLTSVMQSHSRKFRVPIDNLVFTFELQSFSEIERIEEKIDDGVYVHGLFMEGCRWDPETNVLEDSKPGVMWTLAPLISFIPSEVQDNVDEEEEYYLMPVYKTSARAGQLSTTGHSTNYIISIDVPTHKRPQHWIQRGAAFLCQLDD</sequence>
<feature type="domain" description="Dynein heavy chain AAA lid" evidence="24">
    <location>
        <begin position="3582"/>
        <end position="3720"/>
    </location>
</feature>
<keyword evidence="13" id="KW-0966">Cell projection</keyword>
<evidence type="ECO:0000256" key="7">
    <source>
        <dbReference type="ARBA" id="ARBA00022840"/>
    </source>
</evidence>
<feature type="domain" description="Dynein heavy chain region D6 P-loop" evidence="16">
    <location>
        <begin position="3435"/>
        <end position="3550"/>
    </location>
</feature>
<dbReference type="InterPro" id="IPR027417">
    <property type="entry name" value="P-loop_NTPase"/>
</dbReference>
<feature type="domain" description="Dynein heavy chain 3 AAA+ lid" evidence="23">
    <location>
        <begin position="2180"/>
        <end position="2268"/>
    </location>
</feature>
<feature type="region of interest" description="Disordered" evidence="15">
    <location>
        <begin position="352"/>
        <end position="372"/>
    </location>
</feature>
<evidence type="ECO:0000256" key="13">
    <source>
        <dbReference type="ARBA" id="ARBA00023273"/>
    </source>
</evidence>
<keyword evidence="11" id="KW-0505">Motor protein</keyword>
<dbReference type="Gene3D" id="1.20.58.1120">
    <property type="match status" value="1"/>
</dbReference>
<keyword evidence="4" id="KW-0493">Microtubule</keyword>
<keyword evidence="3" id="KW-0963">Cytoplasm</keyword>
<dbReference type="Pfam" id="PF17852">
    <property type="entry name" value="Dynein_AAA_lid"/>
    <property type="match status" value="1"/>
</dbReference>
<dbReference type="Pfam" id="PF12777">
    <property type="entry name" value="MT"/>
    <property type="match status" value="1"/>
</dbReference>
<evidence type="ECO:0000259" key="21">
    <source>
        <dbReference type="Pfam" id="PF12781"/>
    </source>
</evidence>
<dbReference type="InterPro" id="IPR043157">
    <property type="entry name" value="Dynein_AAA1S"/>
</dbReference>
<dbReference type="Gene3D" id="1.20.920.30">
    <property type="match status" value="1"/>
</dbReference>
<keyword evidence="7" id="KW-0067">ATP-binding</keyword>
<dbReference type="Gene3D" id="1.10.287.2620">
    <property type="match status" value="1"/>
</dbReference>
<feature type="coiled-coil region" evidence="14">
    <location>
        <begin position="2655"/>
        <end position="2682"/>
    </location>
</feature>
<dbReference type="Pfam" id="PF18198">
    <property type="entry name" value="AAA_lid_11"/>
    <property type="match status" value="1"/>
</dbReference>
<dbReference type="Pfam" id="PF08393">
    <property type="entry name" value="DHC_N2"/>
    <property type="match status" value="1"/>
</dbReference>
<dbReference type="Gene3D" id="1.20.140.100">
    <property type="entry name" value="Dynein heavy chain, N-terminal domain 2"/>
    <property type="match status" value="1"/>
</dbReference>
<dbReference type="Pfam" id="PF12775">
    <property type="entry name" value="AAA_7"/>
    <property type="match status" value="1"/>
</dbReference>
<evidence type="ECO:0000256" key="10">
    <source>
        <dbReference type="ARBA" id="ARBA00023069"/>
    </source>
</evidence>
<dbReference type="InterPro" id="IPR024317">
    <property type="entry name" value="Dynein_heavy_chain_D4_dom"/>
</dbReference>
<dbReference type="FunFam" id="1.20.920.20:FF:000001">
    <property type="entry name" value="dynein heavy chain 2, axonemal"/>
    <property type="match status" value="1"/>
</dbReference>
<keyword evidence="8" id="KW-0243">Dynein</keyword>
<dbReference type="Pfam" id="PF12774">
    <property type="entry name" value="AAA_6"/>
    <property type="match status" value="1"/>
</dbReference>
<keyword evidence="6" id="KW-0547">Nucleotide-binding</keyword>
<dbReference type="GO" id="GO:0008569">
    <property type="term" value="F:minus-end-directed microtubule motor activity"/>
    <property type="evidence" value="ECO:0007669"/>
    <property type="project" value="InterPro"/>
</dbReference>
<feature type="domain" description="Dynein heavy chain ATP-binding dynein motor region" evidence="21">
    <location>
        <begin position="2963"/>
        <end position="3184"/>
    </location>
</feature>
<keyword evidence="27" id="KW-1185">Reference proteome</keyword>
<dbReference type="FunFam" id="3.10.490.20:FF:000005">
    <property type="entry name" value="Dynein axonemal heavy chain 6"/>
    <property type="match status" value="1"/>
</dbReference>
<name>A0AAU9IBX9_9CILI</name>
<dbReference type="InterPro" id="IPR042219">
    <property type="entry name" value="AAA_lid_11_sf"/>
</dbReference>
<evidence type="ECO:0000259" key="19">
    <source>
        <dbReference type="Pfam" id="PF12777"/>
    </source>
</evidence>
<protein>
    <recommendedName>
        <fullName evidence="28">Dynein heavy chain</fullName>
    </recommendedName>
</protein>
<evidence type="ECO:0000256" key="8">
    <source>
        <dbReference type="ARBA" id="ARBA00023017"/>
    </source>
</evidence>
<evidence type="ECO:0000259" key="23">
    <source>
        <dbReference type="Pfam" id="PF17857"/>
    </source>
</evidence>
<feature type="coiled-coil region" evidence="14">
    <location>
        <begin position="1084"/>
        <end position="1118"/>
    </location>
</feature>
<feature type="domain" description="Dynein heavy chain AAA 5 extension" evidence="22">
    <location>
        <begin position="1843"/>
        <end position="1960"/>
    </location>
</feature>
<dbReference type="Gene3D" id="1.20.1270.280">
    <property type="match status" value="1"/>
</dbReference>
<dbReference type="InterPro" id="IPR042228">
    <property type="entry name" value="Dynein_linker_3"/>
</dbReference>
<dbReference type="Gene3D" id="1.20.920.20">
    <property type="match status" value="1"/>
</dbReference>
<keyword evidence="12" id="KW-0206">Cytoskeleton</keyword>
<dbReference type="InterPro" id="IPR035706">
    <property type="entry name" value="AAA_9"/>
</dbReference>
<dbReference type="SUPFAM" id="SSF52540">
    <property type="entry name" value="P-loop containing nucleoside triphosphate hydrolases"/>
    <property type="match status" value="4"/>
</dbReference>
<evidence type="ECO:0000313" key="27">
    <source>
        <dbReference type="Proteomes" id="UP001162131"/>
    </source>
</evidence>
<evidence type="ECO:0000256" key="6">
    <source>
        <dbReference type="ARBA" id="ARBA00022741"/>
    </source>
</evidence>
<dbReference type="GO" id="GO:0007018">
    <property type="term" value="P:microtubule-based movement"/>
    <property type="evidence" value="ECO:0007669"/>
    <property type="project" value="InterPro"/>
</dbReference>
<feature type="domain" description="Dynein heavy chain C-terminal" evidence="25">
    <location>
        <begin position="3726"/>
        <end position="4036"/>
    </location>
</feature>
<evidence type="ECO:0000256" key="11">
    <source>
        <dbReference type="ARBA" id="ARBA00023175"/>
    </source>
</evidence>
<dbReference type="Pfam" id="PF12780">
    <property type="entry name" value="AAA_8"/>
    <property type="match status" value="1"/>
</dbReference>
<evidence type="ECO:0000256" key="15">
    <source>
        <dbReference type="SAM" id="MobiDB-lite"/>
    </source>
</evidence>
<dbReference type="GO" id="GO:0005930">
    <property type="term" value="C:axoneme"/>
    <property type="evidence" value="ECO:0007669"/>
    <property type="project" value="UniProtKB-SubCell"/>
</dbReference>
<dbReference type="FunFam" id="3.40.50.300:FF:001145">
    <property type="entry name" value="Putative dynein heavy chain"/>
    <property type="match status" value="1"/>
</dbReference>
<evidence type="ECO:0000256" key="9">
    <source>
        <dbReference type="ARBA" id="ARBA00023054"/>
    </source>
</evidence>
<evidence type="ECO:0000256" key="3">
    <source>
        <dbReference type="ARBA" id="ARBA00022490"/>
    </source>
</evidence>
<dbReference type="GO" id="GO:0005874">
    <property type="term" value="C:microtubule"/>
    <property type="evidence" value="ECO:0007669"/>
    <property type="project" value="UniProtKB-KW"/>
</dbReference>
<feature type="coiled-coil region" evidence="14">
    <location>
        <begin position="2816"/>
        <end position="2853"/>
    </location>
</feature>
<keyword evidence="9 14" id="KW-0175">Coiled coil</keyword>
<dbReference type="FunFam" id="1.10.8.710:FF:000004">
    <property type="entry name" value="Dynein axonemal heavy chain 6"/>
    <property type="match status" value="1"/>
</dbReference>
<dbReference type="Gene3D" id="1.10.8.1220">
    <property type="match status" value="1"/>
</dbReference>
<dbReference type="FunFam" id="3.40.50.300:FF:002141">
    <property type="entry name" value="Dynein heavy chain"/>
    <property type="match status" value="1"/>
</dbReference>
<comment type="caution">
    <text evidence="26">The sequence shown here is derived from an EMBL/GenBank/DDBJ whole genome shotgun (WGS) entry which is preliminary data.</text>
</comment>
<evidence type="ECO:0000256" key="12">
    <source>
        <dbReference type="ARBA" id="ARBA00023212"/>
    </source>
</evidence>
<feature type="domain" description="Dynein heavy chain hydrolytic ATP-binding dynein motor region" evidence="18">
    <location>
        <begin position="1347"/>
        <end position="1673"/>
    </location>
</feature>
<dbReference type="Proteomes" id="UP001162131">
    <property type="component" value="Unassembled WGS sequence"/>
</dbReference>
<dbReference type="InterPro" id="IPR004273">
    <property type="entry name" value="Dynein_heavy_D6_P-loop"/>
</dbReference>
<dbReference type="Gene3D" id="1.10.8.710">
    <property type="match status" value="1"/>
</dbReference>
<evidence type="ECO:0000256" key="4">
    <source>
        <dbReference type="ARBA" id="ARBA00022701"/>
    </source>
</evidence>
<dbReference type="InterPro" id="IPR043160">
    <property type="entry name" value="Dynein_C_barrel"/>
</dbReference>
<dbReference type="InterPro" id="IPR024743">
    <property type="entry name" value="Dynein_HC_stalk"/>
</dbReference>
<dbReference type="Gene3D" id="3.20.180.20">
    <property type="entry name" value="Dynein heavy chain, N-terminal domain 2"/>
    <property type="match status" value="1"/>
</dbReference>
<evidence type="ECO:0000256" key="2">
    <source>
        <dbReference type="ARBA" id="ARBA00008887"/>
    </source>
</evidence>
<dbReference type="Gene3D" id="3.40.50.300">
    <property type="entry name" value="P-loop containing nucleotide triphosphate hydrolases"/>
    <property type="match status" value="5"/>
</dbReference>
<comment type="similarity">
    <text evidence="2">Belongs to the dynein heavy chain family.</text>
</comment>
<dbReference type="Pfam" id="PF18199">
    <property type="entry name" value="Dynein_C"/>
    <property type="match status" value="1"/>
</dbReference>
<dbReference type="GO" id="GO:0030286">
    <property type="term" value="C:dynein complex"/>
    <property type="evidence" value="ECO:0007669"/>
    <property type="project" value="UniProtKB-KW"/>
</dbReference>
<dbReference type="Pfam" id="PF17857">
    <property type="entry name" value="AAA_lid_1"/>
    <property type="match status" value="1"/>
</dbReference>
<dbReference type="InterPro" id="IPR041228">
    <property type="entry name" value="Dynein_C"/>
</dbReference>
<dbReference type="InterPro" id="IPR041658">
    <property type="entry name" value="AAA_lid_11"/>
</dbReference>
<dbReference type="InterPro" id="IPR035699">
    <property type="entry name" value="AAA_6"/>
</dbReference>
<evidence type="ECO:0000259" key="18">
    <source>
        <dbReference type="Pfam" id="PF12774"/>
    </source>
</evidence>
<feature type="domain" description="Dynein heavy chain linker" evidence="17">
    <location>
        <begin position="812"/>
        <end position="1212"/>
    </location>
</feature>
<evidence type="ECO:0008006" key="28">
    <source>
        <dbReference type="Google" id="ProtNLM"/>
    </source>
</evidence>